<reference evidence="8" key="1">
    <citation type="submission" date="2022-05" db="EMBL/GenBank/DDBJ databases">
        <authorList>
            <person name="Colautti A."/>
            <person name="Iacumin L."/>
        </authorList>
    </citation>
    <scope>NUCLEOTIDE SEQUENCE</scope>
    <source>
        <strain evidence="8">SK 55</strain>
    </source>
</reference>
<feature type="chain" id="PRO_5040772644" description="peptidylprolyl isomerase" evidence="7">
    <location>
        <begin position="24"/>
        <end position="260"/>
    </location>
</feature>
<dbReference type="EMBL" id="JAMKBJ010000005">
    <property type="protein sequence ID" value="MCZ8537062.1"/>
    <property type="molecule type" value="Genomic_DNA"/>
</dbReference>
<evidence type="ECO:0000313" key="8">
    <source>
        <dbReference type="EMBL" id="MCZ8537062.1"/>
    </source>
</evidence>
<dbReference type="InterPro" id="IPR027304">
    <property type="entry name" value="Trigger_fact/SurA_dom_sf"/>
</dbReference>
<dbReference type="InterPro" id="IPR050245">
    <property type="entry name" value="PrsA_foldase"/>
</dbReference>
<feature type="signal peptide" evidence="7">
    <location>
        <begin position="1"/>
        <end position="23"/>
    </location>
</feature>
<dbReference type="PANTHER" id="PTHR47245">
    <property type="entry name" value="PEPTIDYLPROLYL ISOMERASE"/>
    <property type="match status" value="1"/>
</dbReference>
<evidence type="ECO:0000256" key="1">
    <source>
        <dbReference type="ARBA" id="ARBA00000971"/>
    </source>
</evidence>
<comment type="caution">
    <text evidence="8">The sequence shown here is derived from an EMBL/GenBank/DDBJ whole genome shotgun (WGS) entry which is preliminary data.</text>
</comment>
<evidence type="ECO:0000256" key="4">
    <source>
        <dbReference type="ARBA" id="ARBA00023110"/>
    </source>
</evidence>
<dbReference type="Gene3D" id="1.10.4030.10">
    <property type="entry name" value="Porin chaperone SurA, peptide-binding domain"/>
    <property type="match status" value="1"/>
</dbReference>
<dbReference type="RefSeq" id="WP_269926157.1">
    <property type="nucleotide sequence ID" value="NZ_JAMKBJ010000005.1"/>
</dbReference>
<keyword evidence="5" id="KW-0413">Isomerase</keyword>
<dbReference type="Pfam" id="PF13624">
    <property type="entry name" value="SurA_N_3"/>
    <property type="match status" value="1"/>
</dbReference>
<name>A0A9X3RE27_9BACL</name>
<dbReference type="AlphaFoldDB" id="A0A9X3RE27"/>
<keyword evidence="4" id="KW-0697">Rotamase</keyword>
<dbReference type="PANTHER" id="PTHR47245:SF1">
    <property type="entry name" value="FOLDASE PROTEIN PRSA"/>
    <property type="match status" value="1"/>
</dbReference>
<protein>
    <recommendedName>
        <fullName evidence="2">peptidylprolyl isomerase</fullName>
        <ecNumber evidence="2">5.2.1.8</ecNumber>
    </recommendedName>
</protein>
<comment type="catalytic activity">
    <reaction evidence="1">
        <text>[protein]-peptidylproline (omega=180) = [protein]-peptidylproline (omega=0)</text>
        <dbReference type="Rhea" id="RHEA:16237"/>
        <dbReference type="Rhea" id="RHEA-COMP:10747"/>
        <dbReference type="Rhea" id="RHEA-COMP:10748"/>
        <dbReference type="ChEBI" id="CHEBI:83833"/>
        <dbReference type="ChEBI" id="CHEBI:83834"/>
        <dbReference type="EC" id="5.2.1.8"/>
    </reaction>
</comment>
<dbReference type="EC" id="5.2.1.8" evidence="2"/>
<dbReference type="Proteomes" id="UP001152173">
    <property type="component" value="Unassembled WGS sequence"/>
</dbReference>
<feature type="region of interest" description="Disordered" evidence="6">
    <location>
        <begin position="24"/>
        <end position="69"/>
    </location>
</feature>
<dbReference type="SUPFAM" id="SSF109998">
    <property type="entry name" value="Triger factor/SurA peptide-binding domain-like"/>
    <property type="match status" value="1"/>
</dbReference>
<evidence type="ECO:0000256" key="5">
    <source>
        <dbReference type="ARBA" id="ARBA00023235"/>
    </source>
</evidence>
<evidence type="ECO:0000256" key="2">
    <source>
        <dbReference type="ARBA" id="ARBA00013194"/>
    </source>
</evidence>
<evidence type="ECO:0000256" key="3">
    <source>
        <dbReference type="ARBA" id="ARBA00022729"/>
    </source>
</evidence>
<gene>
    <name evidence="8" type="ORF">M9R32_07720</name>
</gene>
<sequence>MNMKKLLLPIAAGALALSLSACNDEDKATKEEKPQEETKQEAAKAPTEKDQAAAAKEMQEKMAEQEVDESKVVAVVNDEELKGDQYNAALASIQGQMQQSGQDPSSKEAAEKVKTQVLDSLVGQTLILQKAKEAKITASEKEIDERYKSFEEQYGGEEAMNKALEAQSMDSKMLKDQIAESILFEKYQDKVVPAKEVTEKEIKDYYDQAASQAKAAGQELPPLEEAKEEIKGILQQQQQQELLAKHVEELKADAKIELKI</sequence>
<organism evidence="8 9">
    <name type="scientific">Paenisporosarcina quisquiliarum</name>
    <dbReference type="NCBI Taxonomy" id="365346"/>
    <lineage>
        <taxon>Bacteria</taxon>
        <taxon>Bacillati</taxon>
        <taxon>Bacillota</taxon>
        <taxon>Bacilli</taxon>
        <taxon>Bacillales</taxon>
        <taxon>Caryophanaceae</taxon>
        <taxon>Paenisporosarcina</taxon>
    </lineage>
</organism>
<keyword evidence="3 7" id="KW-0732">Signal</keyword>
<feature type="compositionally biased region" description="Polar residues" evidence="6">
    <location>
        <begin position="93"/>
        <end position="104"/>
    </location>
</feature>
<feature type="region of interest" description="Disordered" evidence="6">
    <location>
        <begin position="93"/>
        <end position="112"/>
    </location>
</feature>
<dbReference type="GO" id="GO:0003755">
    <property type="term" value="F:peptidyl-prolyl cis-trans isomerase activity"/>
    <property type="evidence" value="ECO:0007669"/>
    <property type="project" value="UniProtKB-KW"/>
</dbReference>
<accession>A0A9X3RE27</accession>
<dbReference type="PROSITE" id="PS51257">
    <property type="entry name" value="PROKAR_LIPOPROTEIN"/>
    <property type="match status" value="1"/>
</dbReference>
<evidence type="ECO:0000313" key="9">
    <source>
        <dbReference type="Proteomes" id="UP001152173"/>
    </source>
</evidence>
<evidence type="ECO:0000256" key="7">
    <source>
        <dbReference type="SAM" id="SignalP"/>
    </source>
</evidence>
<evidence type="ECO:0000256" key="6">
    <source>
        <dbReference type="SAM" id="MobiDB-lite"/>
    </source>
</evidence>
<keyword evidence="9" id="KW-1185">Reference proteome</keyword>
<proteinExistence type="predicted"/>